<comment type="similarity">
    <text evidence="1">Belongs to the TolB family.</text>
</comment>
<accession>A0A4Y9IK36</accession>
<dbReference type="PANTHER" id="PTHR36842:SF1">
    <property type="entry name" value="PROTEIN TOLB"/>
    <property type="match status" value="1"/>
</dbReference>
<evidence type="ECO:0000256" key="2">
    <source>
        <dbReference type="SAM" id="SignalP"/>
    </source>
</evidence>
<protein>
    <recommendedName>
        <fullName evidence="5">DUF5050 domain-containing protein</fullName>
    </recommendedName>
</protein>
<dbReference type="Gene3D" id="2.120.10.30">
    <property type="entry name" value="TolB, C-terminal domain"/>
    <property type="match status" value="1"/>
</dbReference>
<proteinExistence type="inferred from homology"/>
<feature type="chain" id="PRO_5021320443" description="DUF5050 domain-containing protein" evidence="2">
    <location>
        <begin position="23"/>
        <end position="323"/>
    </location>
</feature>
<gene>
    <name evidence="3" type="ORF">E4T88_13660</name>
</gene>
<comment type="caution">
    <text evidence="3">The sequence shown here is derived from an EMBL/GenBank/DDBJ whole genome shotgun (WGS) entry which is preliminary data.</text>
</comment>
<keyword evidence="2" id="KW-0732">Signal</keyword>
<dbReference type="Proteomes" id="UP000298285">
    <property type="component" value="Unassembled WGS sequence"/>
</dbReference>
<organism evidence="3 4">
    <name type="scientific">Dysgonomonas mossii</name>
    <dbReference type="NCBI Taxonomy" id="163665"/>
    <lineage>
        <taxon>Bacteria</taxon>
        <taxon>Pseudomonadati</taxon>
        <taxon>Bacteroidota</taxon>
        <taxon>Bacteroidia</taxon>
        <taxon>Bacteroidales</taxon>
        <taxon>Dysgonomonadaceae</taxon>
        <taxon>Dysgonomonas</taxon>
    </lineage>
</organism>
<evidence type="ECO:0000313" key="3">
    <source>
        <dbReference type="EMBL" id="TFU88907.1"/>
    </source>
</evidence>
<dbReference type="OrthoDB" id="9815657at2"/>
<dbReference type="InterPro" id="IPR011659">
    <property type="entry name" value="WD40"/>
</dbReference>
<dbReference type="PANTHER" id="PTHR36842">
    <property type="entry name" value="PROTEIN TOLB HOMOLOG"/>
    <property type="match status" value="1"/>
</dbReference>
<name>A0A4Y9IK36_9BACT</name>
<evidence type="ECO:0000256" key="1">
    <source>
        <dbReference type="ARBA" id="ARBA00009820"/>
    </source>
</evidence>
<dbReference type="SUPFAM" id="SSF82171">
    <property type="entry name" value="DPP6 N-terminal domain-like"/>
    <property type="match status" value="1"/>
</dbReference>
<dbReference type="EMBL" id="SPPK01000004">
    <property type="protein sequence ID" value="TFU88907.1"/>
    <property type="molecule type" value="Genomic_DNA"/>
</dbReference>
<dbReference type="PROSITE" id="PS51257">
    <property type="entry name" value="PROKAR_LIPOPROTEIN"/>
    <property type="match status" value="1"/>
</dbReference>
<dbReference type="InterPro" id="IPR011042">
    <property type="entry name" value="6-blade_b-propeller_TolB-like"/>
</dbReference>
<reference evidence="3 4" key="1">
    <citation type="submission" date="2019-03" db="EMBL/GenBank/DDBJ databases">
        <title>Diversity of the mouse oral microbiome.</title>
        <authorList>
            <person name="Joseph S."/>
            <person name="Aduse-Opoku J."/>
            <person name="Curtis M."/>
            <person name="Wade W."/>
            <person name="Hashim A."/>
        </authorList>
    </citation>
    <scope>NUCLEOTIDE SEQUENCE [LARGE SCALE GENOMIC DNA]</scope>
    <source>
        <strain evidence="3 4">P11</strain>
    </source>
</reference>
<dbReference type="Pfam" id="PF07676">
    <property type="entry name" value="PD40"/>
    <property type="match status" value="2"/>
</dbReference>
<dbReference type="AlphaFoldDB" id="A0A4Y9IK36"/>
<evidence type="ECO:0008006" key="5">
    <source>
        <dbReference type="Google" id="ProtNLM"/>
    </source>
</evidence>
<evidence type="ECO:0000313" key="4">
    <source>
        <dbReference type="Proteomes" id="UP000298285"/>
    </source>
</evidence>
<feature type="signal peptide" evidence="2">
    <location>
        <begin position="1"/>
        <end position="22"/>
    </location>
</feature>
<dbReference type="RefSeq" id="WP_135106344.1">
    <property type="nucleotide sequence ID" value="NZ_JADGKW010000004.1"/>
</dbReference>
<sequence>MNTYWLKSLIICSLGLSLFSCNDNDDNNKTETPPVITEAPTLKGKLVYHNYTTYDTEDSKMYIYDFGTNELKCISENWKIRNAMNAHFSPDGKQITFMGIGEDTNTWDIFLYDLSGTTQPVNLTTYDGTRDEDPKFSPDGKRIAFKQDFRVAELNLETGKVTKLSPVDYSMPYYNADGTKLICSKGDGATSSIAVIDIKSKSIKTLYDAPKVQDYYPINADETSFYYSVGYSETNRVDQVYRGFWSGLKSKRLPFNNTDGDYSDAYPVNNDWVIICSTRTGSLGGYDLYIANVVSGEIFPMTDYNKNINTPKNELGPCVYIQK</sequence>